<accession>A0A3B4TR85</accession>
<keyword evidence="2" id="KW-1185">Reference proteome</keyword>
<protein>
    <submittedName>
        <fullName evidence="1">Uncharacterized protein</fullName>
    </submittedName>
</protein>
<dbReference type="Proteomes" id="UP000261420">
    <property type="component" value="Unplaced"/>
</dbReference>
<evidence type="ECO:0000313" key="1">
    <source>
        <dbReference type="Ensembl" id="ENSSDUP00000008547.1"/>
    </source>
</evidence>
<evidence type="ECO:0000313" key="2">
    <source>
        <dbReference type="Proteomes" id="UP000261420"/>
    </source>
</evidence>
<proteinExistence type="predicted"/>
<reference evidence="1" key="1">
    <citation type="submission" date="2025-08" db="UniProtKB">
        <authorList>
            <consortium name="Ensembl"/>
        </authorList>
    </citation>
    <scope>IDENTIFICATION</scope>
</reference>
<sequence>MNQFKWAEDDFDLHPVNGKTYIMYQRPWFCRSAGGMLGPRRLPQQRPHGQRSSIRVTGQRGRTWHDCKYGEVYDTSGLEENCVWDPKRIKINNTIKPSPVSSGMTLDVVHEATCELYELSPLFCLFKCIFL</sequence>
<reference evidence="1" key="2">
    <citation type="submission" date="2025-09" db="UniProtKB">
        <authorList>
            <consortium name="Ensembl"/>
        </authorList>
    </citation>
    <scope>IDENTIFICATION</scope>
</reference>
<dbReference type="AlphaFoldDB" id="A0A3B4TR85"/>
<name>A0A3B4TR85_SERDU</name>
<dbReference type="Ensembl" id="ENSSDUT00000008704.1">
    <property type="protein sequence ID" value="ENSSDUP00000008547.1"/>
    <property type="gene ID" value="ENSSDUG00000005873.1"/>
</dbReference>
<organism evidence="1 2">
    <name type="scientific">Seriola dumerili</name>
    <name type="common">Greater amberjack</name>
    <name type="synonym">Caranx dumerili</name>
    <dbReference type="NCBI Taxonomy" id="41447"/>
    <lineage>
        <taxon>Eukaryota</taxon>
        <taxon>Metazoa</taxon>
        <taxon>Chordata</taxon>
        <taxon>Craniata</taxon>
        <taxon>Vertebrata</taxon>
        <taxon>Euteleostomi</taxon>
        <taxon>Actinopterygii</taxon>
        <taxon>Neopterygii</taxon>
        <taxon>Teleostei</taxon>
        <taxon>Neoteleostei</taxon>
        <taxon>Acanthomorphata</taxon>
        <taxon>Carangaria</taxon>
        <taxon>Carangiformes</taxon>
        <taxon>Carangidae</taxon>
        <taxon>Seriola</taxon>
    </lineage>
</organism>